<gene>
    <name evidence="1" type="ORF">CYMTET_54481</name>
</gene>
<keyword evidence="2" id="KW-1185">Reference proteome</keyword>
<reference evidence="1 2" key="1">
    <citation type="journal article" date="2015" name="Genome Biol. Evol.">
        <title>Comparative Genomics of a Bacterivorous Green Alga Reveals Evolutionary Causalities and Consequences of Phago-Mixotrophic Mode of Nutrition.</title>
        <authorList>
            <person name="Burns J.A."/>
            <person name="Paasch A."/>
            <person name="Narechania A."/>
            <person name="Kim E."/>
        </authorList>
    </citation>
    <scope>NUCLEOTIDE SEQUENCE [LARGE SCALE GENOMIC DNA]</scope>
    <source>
        <strain evidence="1 2">PLY_AMNH</strain>
    </source>
</reference>
<evidence type="ECO:0000313" key="2">
    <source>
        <dbReference type="Proteomes" id="UP001190700"/>
    </source>
</evidence>
<sequence length="220" mass="23526">MTILQVPGGGCTVIGEATKGYNAKKAEETGPLLNKLKGSTFFKIRNPEVFENPERNSSNEVTKTSKISSSQKVNFPVQLKNESTAALGLKLSASLKRRSVQETQCTDIGVSDDDDACKSHCGGGNYGYSSGSACTCYTSYGEDCVYSSSSSSSTSSSNYDSGSITLTEYYGDDCSSQAESGTYTLNQCVFNSDNGEYEKATCNDNSFNLYCLASRVCCLL</sequence>
<organism evidence="1 2">
    <name type="scientific">Cymbomonas tetramitiformis</name>
    <dbReference type="NCBI Taxonomy" id="36881"/>
    <lineage>
        <taxon>Eukaryota</taxon>
        <taxon>Viridiplantae</taxon>
        <taxon>Chlorophyta</taxon>
        <taxon>Pyramimonadophyceae</taxon>
        <taxon>Pyramimonadales</taxon>
        <taxon>Pyramimonadaceae</taxon>
        <taxon>Cymbomonas</taxon>
    </lineage>
</organism>
<name>A0AAE0BGL6_9CHLO</name>
<proteinExistence type="predicted"/>
<protein>
    <submittedName>
        <fullName evidence="1">Uncharacterized protein</fullName>
    </submittedName>
</protein>
<dbReference type="Proteomes" id="UP001190700">
    <property type="component" value="Unassembled WGS sequence"/>
</dbReference>
<comment type="caution">
    <text evidence="1">The sequence shown here is derived from an EMBL/GenBank/DDBJ whole genome shotgun (WGS) entry which is preliminary data.</text>
</comment>
<evidence type="ECO:0000313" key="1">
    <source>
        <dbReference type="EMBL" id="KAK3235309.1"/>
    </source>
</evidence>
<accession>A0AAE0BGL6</accession>
<dbReference type="EMBL" id="LGRX02035321">
    <property type="protein sequence ID" value="KAK3235309.1"/>
    <property type="molecule type" value="Genomic_DNA"/>
</dbReference>
<dbReference type="AlphaFoldDB" id="A0AAE0BGL6"/>